<dbReference type="Proteomes" id="UP000023555">
    <property type="component" value="Unassembled WGS sequence"/>
</dbReference>
<proteinExistence type="predicted"/>
<dbReference type="EMBL" id="AYKQ01000008">
    <property type="protein sequence ID" value="EWH34171.1"/>
    <property type="molecule type" value="Genomic_DNA"/>
</dbReference>
<dbReference type="HOGENOM" id="CLU_3201724_0_0_9"/>
<protein>
    <submittedName>
        <fullName evidence="1">Uncharacterized protein</fullName>
    </submittedName>
</protein>
<comment type="caution">
    <text evidence="1">The sequence shown here is derived from an EMBL/GenBank/DDBJ whole genome shotgun (WGS) entry which is preliminary data.</text>
</comment>
<evidence type="ECO:0000313" key="2">
    <source>
        <dbReference type="Proteomes" id="UP000023555"/>
    </source>
</evidence>
<reference evidence="1 2" key="1">
    <citation type="journal article" date="2015" name="Stand. Genomic Sci.">
        <title>Genome sequence and description of the mosquitocidal and heavy metal tolerant strain Lysinibacillus sphaericus CBAM5.</title>
        <authorList>
            <person name="Pena-Montenegro T.D."/>
            <person name="Lozano L."/>
            <person name="Dussan J."/>
        </authorList>
    </citation>
    <scope>NUCLEOTIDE SEQUENCE [LARGE SCALE GENOMIC DNA]</scope>
    <source>
        <strain evidence="1">CBAM5</strain>
    </source>
</reference>
<dbReference type="AlphaFoldDB" id="W7S783"/>
<sequence>MAQLEHRTERSQVLNRLVENQAMSICLLAFLFVKIRKNSYQKEDY</sequence>
<accession>W7S783</accession>
<organism evidence="1 2">
    <name type="scientific">Lysinibacillus sphaericus CBAM5</name>
    <dbReference type="NCBI Taxonomy" id="1400869"/>
    <lineage>
        <taxon>Bacteria</taxon>
        <taxon>Bacillati</taxon>
        <taxon>Bacillota</taxon>
        <taxon>Bacilli</taxon>
        <taxon>Bacillales</taxon>
        <taxon>Bacillaceae</taxon>
        <taxon>Lysinibacillus</taxon>
    </lineage>
</organism>
<gene>
    <name evidence="1" type="ORF">P799_05300</name>
</gene>
<name>W7S783_LYSSH</name>
<evidence type="ECO:0000313" key="1">
    <source>
        <dbReference type="EMBL" id="EWH34171.1"/>
    </source>
</evidence>